<dbReference type="PIRSF" id="PIRSF006324">
    <property type="entry name" value="LeuE"/>
    <property type="match status" value="1"/>
</dbReference>
<dbReference type="EMBL" id="MJMH01000099">
    <property type="protein sequence ID" value="OLQ95119.1"/>
    <property type="molecule type" value="Genomic_DNA"/>
</dbReference>
<dbReference type="InterPro" id="IPR001123">
    <property type="entry name" value="LeuE-type"/>
</dbReference>
<evidence type="ECO:0000256" key="1">
    <source>
        <dbReference type="ARBA" id="ARBA00004651"/>
    </source>
</evidence>
<dbReference type="PANTHER" id="PTHR30086">
    <property type="entry name" value="ARGININE EXPORTER PROTEIN ARGO"/>
    <property type="match status" value="1"/>
</dbReference>
<dbReference type="RefSeq" id="WP_075705835.1">
    <property type="nucleotide sequence ID" value="NZ_AP019655.1"/>
</dbReference>
<dbReference type="GO" id="GO:0015171">
    <property type="term" value="F:amino acid transmembrane transporter activity"/>
    <property type="evidence" value="ECO:0007669"/>
    <property type="project" value="TreeGrafter"/>
</dbReference>
<proteinExistence type="predicted"/>
<dbReference type="Proteomes" id="UP000186039">
    <property type="component" value="Unassembled WGS sequence"/>
</dbReference>
<evidence type="ECO:0000256" key="3">
    <source>
        <dbReference type="ARBA" id="ARBA00022692"/>
    </source>
</evidence>
<evidence type="ECO:0000256" key="5">
    <source>
        <dbReference type="ARBA" id="ARBA00023136"/>
    </source>
</evidence>
<dbReference type="OrthoDB" id="9804822at2"/>
<organism evidence="7 10">
    <name type="scientific">Vibrio panuliri</name>
    <dbReference type="NCBI Taxonomy" id="1381081"/>
    <lineage>
        <taxon>Bacteria</taxon>
        <taxon>Pseudomonadati</taxon>
        <taxon>Pseudomonadota</taxon>
        <taxon>Gammaproteobacteria</taxon>
        <taxon>Vibrionales</taxon>
        <taxon>Vibrionaceae</taxon>
        <taxon>Vibrio</taxon>
    </lineage>
</organism>
<sequence length="214" mass="23494">MDLIAISSFVFLAALLVISPGPNGVLIVRTATLYGSKAAYFNILGFLGAFYIHGTLSILGISLLLVQSAQAFLVFKVLGAAYLCWMGVQSILSARKKPISIDTDLKEVKRELCFKDAWLQGFITNALNPKVSMFYLAVFPQFISLSQSPQNAYVLVTLHACVNFLWFAGVITLLSKVGQKMRQGRANHWLKSITGVVFVGFGLKLLFLKSLVSH</sequence>
<accession>A0A1Q9HQT5</accession>
<comment type="caution">
    <text evidence="7">The sequence shown here is derived from an EMBL/GenBank/DDBJ whole genome shotgun (WGS) entry which is preliminary data.</text>
</comment>
<evidence type="ECO:0000313" key="8">
    <source>
        <dbReference type="EMBL" id="OLQ95119.1"/>
    </source>
</evidence>
<evidence type="ECO:0000256" key="6">
    <source>
        <dbReference type="SAM" id="Phobius"/>
    </source>
</evidence>
<dbReference type="EMBL" id="MJMJ01000001">
    <property type="protein sequence ID" value="OLQ93196.1"/>
    <property type="molecule type" value="Genomic_DNA"/>
</dbReference>
<feature type="transmembrane region" description="Helical" evidence="6">
    <location>
        <begin position="189"/>
        <end position="208"/>
    </location>
</feature>
<reference evidence="9 10" key="1">
    <citation type="submission" date="2016-09" db="EMBL/GenBank/DDBJ databases">
        <title>Genomic Taxonomy of the Vibrionaceae.</title>
        <authorList>
            <person name="Gonzalez-Castillo A."/>
            <person name="Gomez-Gil B."/>
            <person name="Enciso-Ibarra K."/>
        </authorList>
    </citation>
    <scope>NUCLEOTIDE SEQUENCE [LARGE SCALE GENOMIC DNA]</scope>
    <source>
        <strain evidence="8 9">CAIM 1902</strain>
        <strain evidence="7 10">CAIM 703</strain>
    </source>
</reference>
<keyword evidence="4 6" id="KW-1133">Transmembrane helix</keyword>
<evidence type="ECO:0000256" key="4">
    <source>
        <dbReference type="ARBA" id="ARBA00022989"/>
    </source>
</evidence>
<dbReference type="STRING" id="1381081.BIY22_01515"/>
<keyword evidence="2" id="KW-1003">Cell membrane</keyword>
<keyword evidence="9" id="KW-1185">Reference proteome</keyword>
<gene>
    <name evidence="8" type="ORF">BIY20_07170</name>
    <name evidence="7" type="ORF">BIY22_01515</name>
</gene>
<dbReference type="AlphaFoldDB" id="A0A1Q9HQT5"/>
<evidence type="ECO:0000313" key="7">
    <source>
        <dbReference type="EMBL" id="OLQ93196.1"/>
    </source>
</evidence>
<dbReference type="PANTHER" id="PTHR30086:SF20">
    <property type="entry name" value="ARGININE EXPORTER PROTEIN ARGO-RELATED"/>
    <property type="match status" value="1"/>
</dbReference>
<dbReference type="Proteomes" id="UP000186313">
    <property type="component" value="Unassembled WGS sequence"/>
</dbReference>
<keyword evidence="5 6" id="KW-0472">Membrane</keyword>
<keyword evidence="3 6" id="KW-0812">Transmembrane</keyword>
<dbReference type="GO" id="GO:0005886">
    <property type="term" value="C:plasma membrane"/>
    <property type="evidence" value="ECO:0007669"/>
    <property type="project" value="UniProtKB-SubCell"/>
</dbReference>
<feature type="transmembrane region" description="Helical" evidence="6">
    <location>
        <begin position="40"/>
        <end position="66"/>
    </location>
</feature>
<comment type="subcellular location">
    <subcellularLocation>
        <location evidence="1">Cell membrane</location>
        <topology evidence="1">Multi-pass membrane protein</topology>
    </subcellularLocation>
</comment>
<feature type="transmembrane region" description="Helical" evidence="6">
    <location>
        <begin position="73"/>
        <end position="92"/>
    </location>
</feature>
<protein>
    <submittedName>
        <fullName evidence="7">MFS transporter</fullName>
    </submittedName>
</protein>
<evidence type="ECO:0000256" key="2">
    <source>
        <dbReference type="ARBA" id="ARBA00022475"/>
    </source>
</evidence>
<evidence type="ECO:0000313" key="9">
    <source>
        <dbReference type="Proteomes" id="UP000186039"/>
    </source>
</evidence>
<feature type="transmembrane region" description="Helical" evidence="6">
    <location>
        <begin position="152"/>
        <end position="177"/>
    </location>
</feature>
<evidence type="ECO:0000313" key="10">
    <source>
        <dbReference type="Proteomes" id="UP000186313"/>
    </source>
</evidence>
<name>A0A1Q9HQT5_9VIBR</name>
<dbReference type="Pfam" id="PF01810">
    <property type="entry name" value="LysE"/>
    <property type="match status" value="1"/>
</dbReference>